<evidence type="ECO:0000313" key="3">
    <source>
        <dbReference type="Proteomes" id="UP000671879"/>
    </source>
</evidence>
<gene>
    <name evidence="2" type="ORF">KAR29_08800</name>
</gene>
<dbReference type="RefSeq" id="WP_274372631.1">
    <property type="nucleotide sequence ID" value="NZ_CP072943.1"/>
</dbReference>
<protein>
    <recommendedName>
        <fullName evidence="4">Transposase/invertase (TIGR01784 family)</fullName>
    </recommendedName>
</protein>
<accession>A0A9Q7EXY6</accession>
<sequence>MVTYVQREIRKIRKEGRLEGREEGRQEGRMEGRQEGRREAMLESARKMLSRGFDAAQVADVLDLPLEQVRALAESEGEKG</sequence>
<dbReference type="Proteomes" id="UP000671879">
    <property type="component" value="Chromosome"/>
</dbReference>
<dbReference type="KEGG" id="aram:KAR29_08800"/>
<evidence type="ECO:0000256" key="1">
    <source>
        <dbReference type="SAM" id="MobiDB-lite"/>
    </source>
</evidence>
<keyword evidence="3" id="KW-1185">Reference proteome</keyword>
<feature type="region of interest" description="Disordered" evidence="1">
    <location>
        <begin position="15"/>
        <end position="37"/>
    </location>
</feature>
<organism evidence="2 3">
    <name type="scientific">Aminithiophilus ramosus</name>
    <dbReference type="NCBI Taxonomy" id="3029084"/>
    <lineage>
        <taxon>Bacteria</taxon>
        <taxon>Thermotogati</taxon>
        <taxon>Synergistota</taxon>
        <taxon>Synergistia</taxon>
        <taxon>Synergistales</taxon>
        <taxon>Aminithiophilaceae</taxon>
        <taxon>Aminithiophilus</taxon>
    </lineage>
</organism>
<reference evidence="3" key="1">
    <citation type="submission" date="2021-04" db="EMBL/GenBank/DDBJ databases">
        <title>A novel Synergistetes isolate from a pyrite-forming mixed culture.</title>
        <authorList>
            <person name="Bunk B."/>
            <person name="Sproer C."/>
            <person name="Spring S."/>
            <person name="Pester M."/>
        </authorList>
    </citation>
    <scope>NUCLEOTIDE SEQUENCE [LARGE SCALE GENOMIC DNA]</scope>
    <source>
        <strain evidence="3">J.5.4.2-T.3.5.2</strain>
    </source>
</reference>
<dbReference type="AlphaFoldDB" id="A0A9Q7EXY6"/>
<proteinExistence type="predicted"/>
<evidence type="ECO:0008006" key="4">
    <source>
        <dbReference type="Google" id="ProtNLM"/>
    </source>
</evidence>
<dbReference type="EMBL" id="CP072943">
    <property type="protein sequence ID" value="QTX31466.1"/>
    <property type="molecule type" value="Genomic_DNA"/>
</dbReference>
<evidence type="ECO:0000313" key="2">
    <source>
        <dbReference type="EMBL" id="QTX31466.1"/>
    </source>
</evidence>
<name>A0A9Q7EXY6_9BACT</name>